<dbReference type="Proteomes" id="UP000828390">
    <property type="component" value="Unassembled WGS sequence"/>
</dbReference>
<accession>A0A9D4FSP0</accession>
<proteinExistence type="predicted"/>
<organism evidence="1 2">
    <name type="scientific">Dreissena polymorpha</name>
    <name type="common">Zebra mussel</name>
    <name type="synonym">Mytilus polymorpha</name>
    <dbReference type="NCBI Taxonomy" id="45954"/>
    <lineage>
        <taxon>Eukaryota</taxon>
        <taxon>Metazoa</taxon>
        <taxon>Spiralia</taxon>
        <taxon>Lophotrochozoa</taxon>
        <taxon>Mollusca</taxon>
        <taxon>Bivalvia</taxon>
        <taxon>Autobranchia</taxon>
        <taxon>Heteroconchia</taxon>
        <taxon>Euheterodonta</taxon>
        <taxon>Imparidentia</taxon>
        <taxon>Neoheterodontei</taxon>
        <taxon>Myida</taxon>
        <taxon>Dreissenoidea</taxon>
        <taxon>Dreissenidae</taxon>
        <taxon>Dreissena</taxon>
    </lineage>
</organism>
<dbReference type="EMBL" id="JAIWYP010000006">
    <property type="protein sequence ID" value="KAH3803566.1"/>
    <property type="molecule type" value="Genomic_DNA"/>
</dbReference>
<comment type="caution">
    <text evidence="1">The sequence shown here is derived from an EMBL/GenBank/DDBJ whole genome shotgun (WGS) entry which is preliminary data.</text>
</comment>
<keyword evidence="2" id="KW-1185">Reference proteome</keyword>
<evidence type="ECO:0000313" key="2">
    <source>
        <dbReference type="Proteomes" id="UP000828390"/>
    </source>
</evidence>
<sequence>MHTLMDRYINNGLTNGRMIVFYFVRPNLHQRDDSLSITDMRNSEYVEKQSN</sequence>
<reference evidence="1" key="2">
    <citation type="submission" date="2020-11" db="EMBL/GenBank/DDBJ databases">
        <authorList>
            <person name="McCartney M.A."/>
            <person name="Auch B."/>
            <person name="Kono T."/>
            <person name="Mallez S."/>
            <person name="Becker A."/>
            <person name="Gohl D.M."/>
            <person name="Silverstein K.A.T."/>
            <person name="Koren S."/>
            <person name="Bechman K.B."/>
            <person name="Herman A."/>
            <person name="Abrahante J.E."/>
            <person name="Garbe J."/>
        </authorList>
    </citation>
    <scope>NUCLEOTIDE SEQUENCE</scope>
    <source>
        <strain evidence="1">Duluth1</strain>
        <tissue evidence="1">Whole animal</tissue>
    </source>
</reference>
<protein>
    <submittedName>
        <fullName evidence="1">Uncharacterized protein</fullName>
    </submittedName>
</protein>
<dbReference type="AlphaFoldDB" id="A0A9D4FSP0"/>
<name>A0A9D4FSP0_DREPO</name>
<evidence type="ECO:0000313" key="1">
    <source>
        <dbReference type="EMBL" id="KAH3803566.1"/>
    </source>
</evidence>
<gene>
    <name evidence="1" type="ORF">DPMN_131830</name>
</gene>
<reference evidence="1" key="1">
    <citation type="journal article" date="2019" name="bioRxiv">
        <title>The Genome of the Zebra Mussel, Dreissena polymorpha: A Resource for Invasive Species Research.</title>
        <authorList>
            <person name="McCartney M.A."/>
            <person name="Auch B."/>
            <person name="Kono T."/>
            <person name="Mallez S."/>
            <person name="Zhang Y."/>
            <person name="Obille A."/>
            <person name="Becker A."/>
            <person name="Abrahante J.E."/>
            <person name="Garbe J."/>
            <person name="Badalamenti J.P."/>
            <person name="Herman A."/>
            <person name="Mangelson H."/>
            <person name="Liachko I."/>
            <person name="Sullivan S."/>
            <person name="Sone E.D."/>
            <person name="Koren S."/>
            <person name="Silverstein K.A.T."/>
            <person name="Beckman K.B."/>
            <person name="Gohl D.M."/>
        </authorList>
    </citation>
    <scope>NUCLEOTIDE SEQUENCE</scope>
    <source>
        <strain evidence="1">Duluth1</strain>
        <tissue evidence="1">Whole animal</tissue>
    </source>
</reference>